<evidence type="ECO:0000256" key="1">
    <source>
        <dbReference type="SAM" id="Coils"/>
    </source>
</evidence>
<feature type="coiled-coil region" evidence="1">
    <location>
        <begin position="263"/>
        <end position="311"/>
    </location>
</feature>
<dbReference type="SUPFAM" id="SSF54236">
    <property type="entry name" value="Ubiquitin-like"/>
    <property type="match status" value="1"/>
</dbReference>
<dbReference type="AlphaFoldDB" id="A0A7S0T422"/>
<dbReference type="InterPro" id="IPR029071">
    <property type="entry name" value="Ubiquitin-like_domsf"/>
</dbReference>
<reference evidence="3" key="1">
    <citation type="submission" date="2021-01" db="EMBL/GenBank/DDBJ databases">
        <authorList>
            <person name="Corre E."/>
            <person name="Pelletier E."/>
            <person name="Niang G."/>
            <person name="Scheremetjew M."/>
            <person name="Finn R."/>
            <person name="Kale V."/>
            <person name="Holt S."/>
            <person name="Cochrane G."/>
            <person name="Meng A."/>
            <person name="Brown T."/>
            <person name="Cohen L."/>
        </authorList>
    </citation>
    <scope>NUCLEOTIDE SEQUENCE</scope>
    <source>
        <strain evidence="3">SL-175</strain>
    </source>
</reference>
<sequence length="317" mass="34900">MILKGQAAMLGNRGLYTDLPARIPFTHGVSKNKKVAQLSGSTLVALHTGEADIDVDLANPATYTLVHVPDVRSGFCARCEDPYFAAQLNESLFCSLNAANTPSANRTPIQIHLRLTDAMQHMAWRANNPVEVGTLSLLIHGGANTPVRFVVRRSAPLRKLYQAYCARMNIDAAGVRNNFLIDGQCICWEQTPESSGMENGDRIDFFPPRTCSQLDTFDGIHTHIRDRERQITGNVDVTFCIPGERHVTVSIEAHRNVTEAASIAALQLQLEGAEARAVEERKTMGVLQLQLKAAEVRAVEEKKTIADIKKTNEKGWG</sequence>
<dbReference type="EMBL" id="HBFC01035550">
    <property type="protein sequence ID" value="CAD8721932.1"/>
    <property type="molecule type" value="Transcribed_RNA"/>
</dbReference>
<gene>
    <name evidence="3" type="ORF">MANT1106_LOCUS21146</name>
</gene>
<accession>A0A7S0T422</accession>
<name>A0A7S0T422_9CHLO</name>
<dbReference type="Pfam" id="PF11976">
    <property type="entry name" value="Rad60-SLD"/>
    <property type="match status" value="1"/>
</dbReference>
<evidence type="ECO:0000259" key="2">
    <source>
        <dbReference type="Pfam" id="PF11976"/>
    </source>
</evidence>
<organism evidence="3">
    <name type="scientific">Mantoniella antarctica</name>
    <dbReference type="NCBI Taxonomy" id="81844"/>
    <lineage>
        <taxon>Eukaryota</taxon>
        <taxon>Viridiplantae</taxon>
        <taxon>Chlorophyta</taxon>
        <taxon>Mamiellophyceae</taxon>
        <taxon>Mamiellales</taxon>
        <taxon>Mamiellaceae</taxon>
        <taxon>Mantoniella</taxon>
    </lineage>
</organism>
<evidence type="ECO:0000313" key="3">
    <source>
        <dbReference type="EMBL" id="CAD8721932.1"/>
    </source>
</evidence>
<dbReference type="PANTHER" id="PTHR10562">
    <property type="entry name" value="SMALL UBIQUITIN-RELATED MODIFIER"/>
    <property type="match status" value="1"/>
</dbReference>
<protein>
    <recommendedName>
        <fullName evidence="2">Rad60/SUMO-like domain-containing protein</fullName>
    </recommendedName>
</protein>
<dbReference type="Gene3D" id="3.10.20.90">
    <property type="entry name" value="Phosphatidylinositol 3-kinase Catalytic Subunit, Chain A, domain 1"/>
    <property type="match status" value="1"/>
</dbReference>
<dbReference type="InterPro" id="IPR022617">
    <property type="entry name" value="Rad60/SUMO-like_dom"/>
</dbReference>
<keyword evidence="1" id="KW-0175">Coiled coil</keyword>
<feature type="domain" description="Rad60/SUMO-like" evidence="2">
    <location>
        <begin position="137"/>
        <end position="204"/>
    </location>
</feature>
<proteinExistence type="predicted"/>